<dbReference type="InterPro" id="IPR036812">
    <property type="entry name" value="NAD(P)_OxRdtase_dom_sf"/>
</dbReference>
<dbReference type="PANTHER" id="PTHR43364">
    <property type="entry name" value="NADH-SPECIFIC METHYLGLYOXAL REDUCTASE-RELATED"/>
    <property type="match status" value="1"/>
</dbReference>
<proteinExistence type="predicted"/>
<dbReference type="OrthoDB" id="9803483at2"/>
<dbReference type="SUPFAM" id="SSF51430">
    <property type="entry name" value="NAD(P)-linked oxidoreductase"/>
    <property type="match status" value="1"/>
</dbReference>
<evidence type="ECO:0000313" key="3">
    <source>
        <dbReference type="EMBL" id="PRY79645.1"/>
    </source>
</evidence>
<comment type="caution">
    <text evidence="3">The sequence shown here is derived from an EMBL/GenBank/DDBJ whole genome shotgun (WGS) entry which is preliminary data.</text>
</comment>
<dbReference type="InterPro" id="IPR050523">
    <property type="entry name" value="AKR_Detox_Biosynth"/>
</dbReference>
<gene>
    <name evidence="3" type="ORF">CLV80_102290</name>
</gene>
<evidence type="ECO:0000313" key="4">
    <source>
        <dbReference type="Proteomes" id="UP000238007"/>
    </source>
</evidence>
<dbReference type="InterPro" id="IPR023210">
    <property type="entry name" value="NADP_OxRdtase_dom"/>
</dbReference>
<evidence type="ECO:0000256" key="1">
    <source>
        <dbReference type="ARBA" id="ARBA00023002"/>
    </source>
</evidence>
<dbReference type="Pfam" id="PF00248">
    <property type="entry name" value="Aldo_ket_red"/>
    <property type="match status" value="1"/>
</dbReference>
<accession>A0A2T0W371</accession>
<reference evidence="3 4" key="1">
    <citation type="submission" date="2018-03" db="EMBL/GenBank/DDBJ databases">
        <title>Genomic Encyclopedia of Archaeal and Bacterial Type Strains, Phase II (KMG-II): from individual species to whole genera.</title>
        <authorList>
            <person name="Goeker M."/>
        </authorList>
    </citation>
    <scope>NUCLEOTIDE SEQUENCE [LARGE SCALE GENOMIC DNA]</scope>
    <source>
        <strain evidence="3 4">DSM 101533</strain>
    </source>
</reference>
<keyword evidence="1" id="KW-0560">Oxidoreductase</keyword>
<dbReference type="GO" id="GO:0016491">
    <property type="term" value="F:oxidoreductase activity"/>
    <property type="evidence" value="ECO:0007669"/>
    <property type="project" value="UniProtKB-KW"/>
</dbReference>
<keyword evidence="4" id="KW-1185">Reference proteome</keyword>
<organism evidence="3 4">
    <name type="scientific">Yoonia maritima</name>
    <dbReference type="NCBI Taxonomy" id="1435347"/>
    <lineage>
        <taxon>Bacteria</taxon>
        <taxon>Pseudomonadati</taxon>
        <taxon>Pseudomonadota</taxon>
        <taxon>Alphaproteobacteria</taxon>
        <taxon>Rhodobacterales</taxon>
        <taxon>Paracoccaceae</taxon>
        <taxon>Yoonia</taxon>
    </lineage>
</organism>
<dbReference type="Proteomes" id="UP000238007">
    <property type="component" value="Unassembled WGS sequence"/>
</dbReference>
<sequence length="347" mass="38225">MKTLPLGRTGIEVTEWCLGTMTYGNQTPEDDAHNQIDMALDAGINFLDTAEAYPVNPIKAETVGLSEEIVGNWLAKTGRRDDVIIATKVSGNNPGWVRDGKGFDAGNIRETTEASLKRLKTDVIDLYQLHWPDRGSYMFRQNWTFDPSGQNRQKTLDHMMGVLTTLGDLVKEGKIRAVGTSNESAWGMTKWVDLAEEAGLPRMAAVQNEYSLLCRLYDTDMAEMSVNEDVTLLAFSPLACGLLTGKYQNGALPEGSRMAINGDLGGRKSDRVFEVTQAYLDLAAKHGVDPVHMSMAWQRTRPFPVSAIFGATTCAQLEQILGGKDVVLSDELVAEIDQVHRAHPMPY</sequence>
<dbReference type="RefSeq" id="WP_106355007.1">
    <property type="nucleotide sequence ID" value="NZ_PVTP01000002.1"/>
</dbReference>
<feature type="domain" description="NADP-dependent oxidoreductase" evidence="2">
    <location>
        <begin position="17"/>
        <end position="339"/>
    </location>
</feature>
<dbReference type="Gene3D" id="3.20.20.100">
    <property type="entry name" value="NADP-dependent oxidoreductase domain"/>
    <property type="match status" value="1"/>
</dbReference>
<dbReference type="PANTHER" id="PTHR43364:SF4">
    <property type="entry name" value="NAD(P)-LINKED OXIDOREDUCTASE SUPERFAMILY PROTEIN"/>
    <property type="match status" value="1"/>
</dbReference>
<dbReference type="AlphaFoldDB" id="A0A2T0W371"/>
<dbReference type="EMBL" id="PVTP01000002">
    <property type="protein sequence ID" value="PRY79645.1"/>
    <property type="molecule type" value="Genomic_DNA"/>
</dbReference>
<protein>
    <submittedName>
        <fullName evidence="3">Aryl-alcohol dehydrogenase-like predicted oxidoreductase</fullName>
    </submittedName>
</protein>
<name>A0A2T0W371_9RHOB</name>
<dbReference type="CDD" id="cd19094">
    <property type="entry name" value="AKR_Tas-like"/>
    <property type="match status" value="1"/>
</dbReference>
<evidence type="ECO:0000259" key="2">
    <source>
        <dbReference type="Pfam" id="PF00248"/>
    </source>
</evidence>